<dbReference type="Gene3D" id="3.40.50.1110">
    <property type="entry name" value="SGNH hydrolase"/>
    <property type="match status" value="1"/>
</dbReference>
<dbReference type="PANTHER" id="PTHR30383">
    <property type="entry name" value="THIOESTERASE 1/PROTEASE 1/LYSOPHOSPHOLIPASE L1"/>
    <property type="match status" value="1"/>
</dbReference>
<dbReference type="PANTHER" id="PTHR30383:SF5">
    <property type="entry name" value="SGNH HYDROLASE-TYPE ESTERASE DOMAIN-CONTAINING PROTEIN"/>
    <property type="match status" value="1"/>
</dbReference>
<accession>A0ABR9VXZ5</accession>
<gene>
    <name evidence="2" type="ORF">IOE58_02195</name>
</gene>
<dbReference type="Pfam" id="PF13472">
    <property type="entry name" value="Lipase_GDSL_2"/>
    <property type="match status" value="1"/>
</dbReference>
<dbReference type="InterPro" id="IPR051532">
    <property type="entry name" value="Ester_Hydrolysis_Enzymes"/>
</dbReference>
<evidence type="ECO:0000259" key="1">
    <source>
        <dbReference type="Pfam" id="PF13472"/>
    </source>
</evidence>
<dbReference type="InterPro" id="IPR013830">
    <property type="entry name" value="SGNH_hydro"/>
</dbReference>
<keyword evidence="2" id="KW-0378">Hydrolase</keyword>
<organism evidence="2 3">
    <name type="scientific">Brachybacterium epidermidis</name>
    <dbReference type="NCBI Taxonomy" id="2781983"/>
    <lineage>
        <taxon>Bacteria</taxon>
        <taxon>Bacillati</taxon>
        <taxon>Actinomycetota</taxon>
        <taxon>Actinomycetes</taxon>
        <taxon>Micrococcales</taxon>
        <taxon>Dermabacteraceae</taxon>
        <taxon>Brachybacterium</taxon>
    </lineage>
</organism>
<dbReference type="RefSeq" id="WP_193864775.1">
    <property type="nucleotide sequence ID" value="NZ_JADEYR010000001.1"/>
</dbReference>
<dbReference type="GO" id="GO:0016787">
    <property type="term" value="F:hydrolase activity"/>
    <property type="evidence" value="ECO:0007669"/>
    <property type="project" value="UniProtKB-KW"/>
</dbReference>
<dbReference type="EMBL" id="JADEYR010000001">
    <property type="protein sequence ID" value="MBE9403057.1"/>
    <property type="molecule type" value="Genomic_DNA"/>
</dbReference>
<dbReference type="CDD" id="cd01834">
    <property type="entry name" value="SGNH_hydrolase_like_2"/>
    <property type="match status" value="1"/>
</dbReference>
<protein>
    <submittedName>
        <fullName evidence="2">SGNH/GDSL hydrolase family protein</fullName>
    </submittedName>
</protein>
<feature type="domain" description="SGNH hydrolase-type esterase" evidence="1">
    <location>
        <begin position="16"/>
        <end position="200"/>
    </location>
</feature>
<proteinExistence type="predicted"/>
<sequence>MTATAPAARAQRSFLFLGDSITDCSRAEDPQGLGYGYVRLIAEHLAAHEPTARVINRGISGDRAQELVRRFDRDCLELETDVITVYIGVNDTWHGFTRGETVTAEEFERDYRYMLDQLSATRPAVPVLMVVPFVTDIDQEKAGFHADLDQKVAVIRDLAHEFRHAVVDLEQVMERAWSVGHTPASIAEDGVHPTIAGHRLIADAWLAEFARLDDARD</sequence>
<comment type="caution">
    <text evidence="2">The sequence shown here is derived from an EMBL/GenBank/DDBJ whole genome shotgun (WGS) entry which is preliminary data.</text>
</comment>
<keyword evidence="3" id="KW-1185">Reference proteome</keyword>
<reference evidence="2 3" key="1">
    <citation type="submission" date="2020-10" db="EMBL/GenBank/DDBJ databases">
        <title>Draft genome and description of Brachybacterium epidermidis sp nov.</title>
        <authorList>
            <person name="Boxberger M."/>
            <person name="La Scola B."/>
        </authorList>
    </citation>
    <scope>NUCLEOTIDE SEQUENCE [LARGE SCALE GENOMIC DNA]</scope>
    <source>
        <strain evidence="2 3">Marseille-Q2903</strain>
    </source>
</reference>
<name>A0ABR9VXZ5_9MICO</name>
<dbReference type="SUPFAM" id="SSF52266">
    <property type="entry name" value="SGNH hydrolase"/>
    <property type="match status" value="1"/>
</dbReference>
<evidence type="ECO:0000313" key="2">
    <source>
        <dbReference type="EMBL" id="MBE9403057.1"/>
    </source>
</evidence>
<dbReference type="InterPro" id="IPR036514">
    <property type="entry name" value="SGNH_hydro_sf"/>
</dbReference>
<dbReference type="Proteomes" id="UP000644727">
    <property type="component" value="Unassembled WGS sequence"/>
</dbReference>
<evidence type="ECO:0000313" key="3">
    <source>
        <dbReference type="Proteomes" id="UP000644727"/>
    </source>
</evidence>